<dbReference type="GO" id="GO:0004497">
    <property type="term" value="F:monooxygenase activity"/>
    <property type="evidence" value="ECO:0007669"/>
    <property type="project" value="InterPro"/>
</dbReference>
<comment type="caution">
    <text evidence="1">The sequence shown here is derived from an EMBL/GenBank/DDBJ whole genome shotgun (WGS) entry which is preliminary data.</text>
</comment>
<dbReference type="SUPFAM" id="SSF48264">
    <property type="entry name" value="Cytochrome P450"/>
    <property type="match status" value="1"/>
</dbReference>
<gene>
    <name evidence="1" type="ORF">FEM48_Zijuj10G0065300</name>
</gene>
<dbReference type="Gene3D" id="1.10.630.10">
    <property type="entry name" value="Cytochrome P450"/>
    <property type="match status" value="1"/>
</dbReference>
<sequence>MGRRCGSVQTERFLEGVAEATKNNPAAYLPFGIGPRNCVWKLCYKPKQKYHFNDSSTLQLHSFSSLCPLAVSASYTSSTAWHTSDTTATVTSSRISIKLAPGSPMDGIVIRY</sequence>
<evidence type="ECO:0000313" key="1">
    <source>
        <dbReference type="EMBL" id="KAH7515805.1"/>
    </source>
</evidence>
<evidence type="ECO:0000313" key="2">
    <source>
        <dbReference type="Proteomes" id="UP000813462"/>
    </source>
</evidence>
<name>A0A978ULV3_ZIZJJ</name>
<dbReference type="Proteomes" id="UP000813462">
    <property type="component" value="Unassembled WGS sequence"/>
</dbReference>
<proteinExistence type="predicted"/>
<dbReference type="GO" id="GO:0005506">
    <property type="term" value="F:iron ion binding"/>
    <property type="evidence" value="ECO:0007669"/>
    <property type="project" value="InterPro"/>
</dbReference>
<dbReference type="GO" id="GO:0016705">
    <property type="term" value="F:oxidoreductase activity, acting on paired donors, with incorporation or reduction of molecular oxygen"/>
    <property type="evidence" value="ECO:0007669"/>
    <property type="project" value="InterPro"/>
</dbReference>
<reference evidence="1" key="1">
    <citation type="journal article" date="2021" name="Front. Plant Sci.">
        <title>Chromosome-Scale Genome Assembly for Chinese Sour Jujube and Insights Into Its Genome Evolution and Domestication Signature.</title>
        <authorList>
            <person name="Shen L.-Y."/>
            <person name="Luo H."/>
            <person name="Wang X.-L."/>
            <person name="Wang X.-M."/>
            <person name="Qiu X.-J."/>
            <person name="Liu H."/>
            <person name="Zhou S.-S."/>
            <person name="Jia K.-H."/>
            <person name="Nie S."/>
            <person name="Bao Y.-T."/>
            <person name="Zhang R.-G."/>
            <person name="Yun Q.-Z."/>
            <person name="Chai Y.-H."/>
            <person name="Lu J.-Y."/>
            <person name="Li Y."/>
            <person name="Zhao S.-W."/>
            <person name="Mao J.-F."/>
            <person name="Jia S.-G."/>
            <person name="Mao Y.-M."/>
        </authorList>
    </citation>
    <scope>NUCLEOTIDE SEQUENCE</scope>
    <source>
        <strain evidence="1">AT0</strain>
        <tissue evidence="1">Leaf</tissue>
    </source>
</reference>
<dbReference type="AlphaFoldDB" id="A0A978ULV3"/>
<dbReference type="EMBL" id="JAEACU010000010">
    <property type="protein sequence ID" value="KAH7515805.1"/>
    <property type="molecule type" value="Genomic_DNA"/>
</dbReference>
<dbReference type="InterPro" id="IPR036396">
    <property type="entry name" value="Cyt_P450_sf"/>
</dbReference>
<accession>A0A978ULV3</accession>
<protein>
    <submittedName>
        <fullName evidence="1">Uncharacterized protein</fullName>
    </submittedName>
</protein>
<organism evidence="1 2">
    <name type="scientific">Ziziphus jujuba var. spinosa</name>
    <dbReference type="NCBI Taxonomy" id="714518"/>
    <lineage>
        <taxon>Eukaryota</taxon>
        <taxon>Viridiplantae</taxon>
        <taxon>Streptophyta</taxon>
        <taxon>Embryophyta</taxon>
        <taxon>Tracheophyta</taxon>
        <taxon>Spermatophyta</taxon>
        <taxon>Magnoliopsida</taxon>
        <taxon>eudicotyledons</taxon>
        <taxon>Gunneridae</taxon>
        <taxon>Pentapetalae</taxon>
        <taxon>rosids</taxon>
        <taxon>fabids</taxon>
        <taxon>Rosales</taxon>
        <taxon>Rhamnaceae</taxon>
        <taxon>Paliureae</taxon>
        <taxon>Ziziphus</taxon>
    </lineage>
</organism>
<dbReference type="GO" id="GO:0020037">
    <property type="term" value="F:heme binding"/>
    <property type="evidence" value="ECO:0007669"/>
    <property type="project" value="InterPro"/>
</dbReference>